<keyword evidence="2" id="KW-1185">Reference proteome</keyword>
<dbReference type="EMBL" id="BMTU01000011">
    <property type="protein sequence ID" value="GGQ96918.1"/>
    <property type="molecule type" value="Genomic_DNA"/>
</dbReference>
<comment type="caution">
    <text evidence="1">The sequence shown here is derived from an EMBL/GenBank/DDBJ whole genome shotgun (WGS) entry which is preliminary data.</text>
</comment>
<evidence type="ECO:0000313" key="2">
    <source>
        <dbReference type="Proteomes" id="UP000656732"/>
    </source>
</evidence>
<gene>
    <name evidence="1" type="ORF">GCM10010280_50710</name>
</gene>
<accession>A0A918F366</accession>
<dbReference type="Proteomes" id="UP000656732">
    <property type="component" value="Unassembled WGS sequence"/>
</dbReference>
<reference evidence="1" key="1">
    <citation type="journal article" date="2014" name="Int. J. Syst. Evol. Microbiol.">
        <title>Complete genome sequence of Corynebacterium casei LMG S-19264T (=DSM 44701T), isolated from a smear-ripened cheese.</title>
        <authorList>
            <consortium name="US DOE Joint Genome Institute (JGI-PGF)"/>
            <person name="Walter F."/>
            <person name="Albersmeier A."/>
            <person name="Kalinowski J."/>
            <person name="Ruckert C."/>
        </authorList>
    </citation>
    <scope>NUCLEOTIDE SEQUENCE</scope>
    <source>
        <strain evidence="1">JCM 4403</strain>
    </source>
</reference>
<reference evidence="1" key="2">
    <citation type="submission" date="2020-09" db="EMBL/GenBank/DDBJ databases">
        <authorList>
            <person name="Sun Q."/>
            <person name="Ohkuma M."/>
        </authorList>
    </citation>
    <scope>NUCLEOTIDE SEQUENCE</scope>
    <source>
        <strain evidence="1">JCM 4403</strain>
    </source>
</reference>
<protein>
    <submittedName>
        <fullName evidence="1">Uncharacterized protein</fullName>
    </submittedName>
</protein>
<name>A0A918F366_9ACTN</name>
<organism evidence="1 2">
    <name type="scientific">Streptomyces pilosus</name>
    <dbReference type="NCBI Taxonomy" id="28893"/>
    <lineage>
        <taxon>Bacteria</taxon>
        <taxon>Bacillati</taxon>
        <taxon>Actinomycetota</taxon>
        <taxon>Actinomycetes</taxon>
        <taxon>Kitasatosporales</taxon>
        <taxon>Streptomycetaceae</taxon>
        <taxon>Streptomyces</taxon>
    </lineage>
</organism>
<dbReference type="AlphaFoldDB" id="A0A918F366"/>
<proteinExistence type="predicted"/>
<sequence length="185" mass="20187">MLNYLAVTLPTGTGAEARLMALQFALRMNDKARTRVSHGVLRSLRLGAAAHGWDELLRAGWLLPLPHRGRALEVQLLDTALLTQHPARPDRLRAADWALRAACCSRARLGPLPLLVTLCLEAHSTPGEDNGTADSELLARECGVSPSGLALTLDHLTTKHALRSWHTGPMPEDLCWTLAESVRDE</sequence>
<evidence type="ECO:0000313" key="1">
    <source>
        <dbReference type="EMBL" id="GGQ96918.1"/>
    </source>
</evidence>